<evidence type="ECO:0000313" key="2">
    <source>
        <dbReference type="EMBL" id="KAA0933544.1"/>
    </source>
</evidence>
<reference evidence="2 3" key="1">
    <citation type="submission" date="2019-05" db="EMBL/GenBank/DDBJ databases">
        <authorList>
            <person name="Hariharan J."/>
            <person name="Choudoir M.J."/>
            <person name="Diebold P."/>
            <person name="Panke-Buisse K."/>
            <person name="Buckley D.H."/>
        </authorList>
    </citation>
    <scope>NUCLEOTIDE SEQUENCE [LARGE SCALE GENOMIC DNA]</scope>
    <source>
        <strain evidence="2 3">SUN51</strain>
    </source>
</reference>
<dbReference type="RefSeq" id="WP_149512394.1">
    <property type="nucleotide sequence ID" value="NZ_VDFC01000043.1"/>
</dbReference>
<evidence type="ECO:0000256" key="1">
    <source>
        <dbReference type="SAM" id="MobiDB-lite"/>
    </source>
</evidence>
<organism evidence="2 3">
    <name type="scientific">Streptomyces apricus</name>
    <dbReference type="NCBI Taxonomy" id="1828112"/>
    <lineage>
        <taxon>Bacteria</taxon>
        <taxon>Bacillati</taxon>
        <taxon>Actinomycetota</taxon>
        <taxon>Actinomycetes</taxon>
        <taxon>Kitasatosporales</taxon>
        <taxon>Streptomycetaceae</taxon>
        <taxon>Streptomyces</taxon>
    </lineage>
</organism>
<protein>
    <submittedName>
        <fullName evidence="2">Uncharacterized protein</fullName>
    </submittedName>
</protein>
<evidence type="ECO:0000313" key="3">
    <source>
        <dbReference type="Proteomes" id="UP000324965"/>
    </source>
</evidence>
<gene>
    <name evidence="2" type="ORF">FGF04_18200</name>
</gene>
<comment type="caution">
    <text evidence="2">The sequence shown here is derived from an EMBL/GenBank/DDBJ whole genome shotgun (WGS) entry which is preliminary data.</text>
</comment>
<dbReference type="AlphaFoldDB" id="A0A5B0AV03"/>
<feature type="region of interest" description="Disordered" evidence="1">
    <location>
        <begin position="1"/>
        <end position="25"/>
    </location>
</feature>
<proteinExistence type="predicted"/>
<keyword evidence="3" id="KW-1185">Reference proteome</keyword>
<name>A0A5B0AV03_9ACTN</name>
<dbReference type="Proteomes" id="UP000324965">
    <property type="component" value="Unassembled WGS sequence"/>
</dbReference>
<dbReference type="EMBL" id="VDFC01000043">
    <property type="protein sequence ID" value="KAA0933544.1"/>
    <property type="molecule type" value="Genomic_DNA"/>
</dbReference>
<dbReference type="OrthoDB" id="4106779at2"/>
<accession>A0A5B0AV03</accession>
<sequence>MTGDSWRERRRALLRDDPAETERATRLLDTLGAEDRDDEEIEAEHRASRLAAAREYAPDARLEEELQLRLTGPDANGGALRFAWGDALLEPVEHMVSAAAGTPVQLELTGISAGSTVVHARPVTVPADPAAPDGLDVTAASAAATGLGTLTALLDALESERDVREWVKLFDAVEAVSRALSRYELDLGLAWYDADGGLRRARLTERGRGYVKRLRETRDRDQEITISGRITELRESGLVKVKTGTAKNAPAYDVRFEDVGELLRMRPGLGDNVHFRVRFRQQLDSMGIARSTEYTYLGPAAEQTSLPLEPQTFGGN</sequence>